<gene>
    <name evidence="1" type="ORF">E3E12_07985</name>
</gene>
<proteinExistence type="predicted"/>
<dbReference type="OrthoDB" id="5690318at2"/>
<organism evidence="1 2">
    <name type="scientific">Formicincola oecophyllae</name>
    <dbReference type="NCBI Taxonomy" id="2558361"/>
    <lineage>
        <taxon>Bacteria</taxon>
        <taxon>Pseudomonadati</taxon>
        <taxon>Pseudomonadota</taxon>
        <taxon>Alphaproteobacteria</taxon>
        <taxon>Acetobacterales</taxon>
        <taxon>Acetobacteraceae</taxon>
        <taxon>Formicincola</taxon>
    </lineage>
</organism>
<name>A0A4Y6UDN6_9PROT</name>
<protein>
    <submittedName>
        <fullName evidence="1">Uncharacterized protein</fullName>
    </submittedName>
</protein>
<dbReference type="RefSeq" id="WP_141443839.1">
    <property type="nucleotide sequence ID" value="NZ_CP038231.1"/>
</dbReference>
<evidence type="ECO:0000313" key="2">
    <source>
        <dbReference type="Proteomes" id="UP000318709"/>
    </source>
</evidence>
<reference evidence="1 2" key="1">
    <citation type="submission" date="2019-03" db="EMBL/GenBank/DDBJ databases">
        <title>The complete genome sequence of Swingsia_sp. F3b2 LMG30590(T).</title>
        <authorList>
            <person name="Chua K.-O."/>
            <person name="Chan K.-G."/>
            <person name="See-Too W.-S."/>
        </authorList>
    </citation>
    <scope>NUCLEOTIDE SEQUENCE [LARGE SCALE GENOMIC DNA]</scope>
    <source>
        <strain evidence="1 2">F3b2</strain>
    </source>
</reference>
<dbReference type="KEGG" id="swf:E3E12_07985"/>
<dbReference type="EMBL" id="CP038231">
    <property type="protein sequence ID" value="QDH14135.1"/>
    <property type="molecule type" value="Genomic_DNA"/>
</dbReference>
<evidence type="ECO:0000313" key="1">
    <source>
        <dbReference type="EMBL" id="QDH14135.1"/>
    </source>
</evidence>
<keyword evidence="2" id="KW-1185">Reference proteome</keyword>
<dbReference type="AlphaFoldDB" id="A0A4Y6UDN6"/>
<accession>A0A4Y6UDN6</accession>
<sequence length="350" mass="36335">MAGTVFTSTSGGVLQGFRRKGLRVTFTVGSGSLGPDATMDSVVLENHRCHATITQEGMRTGLRCELTLEGMEMAEMNRLSMLAPTITLANSTVRGLAQNSLTVEVVDNISPPELVFSGQVLESFADYGKAPEVTFQVRAQANAGLGAAQAAPLSYPQPVAAAQVVADIAARAGVRCADHGLKGTFGAGYTTHGTLLDMVERAVGAFHGAFMRDAAGTLHVWGTEAPKAGGGAPVPLLNAASGLLGYPSYTASGLQVRSLFRGDVEWWQPINVQGGGLGTPGTQGAHGLVGNASQGAAGWAGGQGAVRAPPWNGLWVPWKITHELTTEIKDGPWFTTLEAQRAEGSVNNAQ</sequence>
<dbReference type="Proteomes" id="UP000318709">
    <property type="component" value="Chromosome"/>
</dbReference>